<dbReference type="InterPro" id="IPR000644">
    <property type="entry name" value="CBS_dom"/>
</dbReference>
<dbReference type="Gene3D" id="3.30.465.10">
    <property type="match status" value="1"/>
</dbReference>
<evidence type="ECO:0000256" key="4">
    <source>
        <dbReference type="ARBA" id="ARBA00022692"/>
    </source>
</evidence>
<keyword evidence="7 9" id="KW-0129">CBS domain</keyword>
<dbReference type="Pfam" id="PF00571">
    <property type="entry name" value="CBS"/>
    <property type="match status" value="2"/>
</dbReference>
<keyword evidence="3" id="KW-1003">Cell membrane</keyword>
<dbReference type="RefSeq" id="WP_146323106.1">
    <property type="nucleotide sequence ID" value="NZ_BAABLR010000076.1"/>
</dbReference>
<evidence type="ECO:0000256" key="8">
    <source>
        <dbReference type="ARBA" id="ARBA00023136"/>
    </source>
</evidence>
<dbReference type="PANTHER" id="PTHR43099:SF6">
    <property type="entry name" value="UPF0053 PROTEIN RV1842C"/>
    <property type="match status" value="1"/>
</dbReference>
<feature type="transmembrane region" description="Helical" evidence="11">
    <location>
        <begin position="69"/>
        <end position="90"/>
    </location>
</feature>
<dbReference type="InterPro" id="IPR051676">
    <property type="entry name" value="UPF0053_domain"/>
</dbReference>
<proteinExistence type="inferred from homology"/>
<dbReference type="InterPro" id="IPR044751">
    <property type="entry name" value="Ion_transp-like_CBS"/>
</dbReference>
<comment type="subcellular location">
    <subcellularLocation>
        <location evidence="1">Cell membrane</location>
        <topology evidence="1">Multi-pass membrane protein</topology>
    </subcellularLocation>
</comment>
<evidence type="ECO:0000313" key="15">
    <source>
        <dbReference type="Proteomes" id="UP000320791"/>
    </source>
</evidence>
<dbReference type="Proteomes" id="UP000320791">
    <property type="component" value="Unassembled WGS sequence"/>
</dbReference>
<evidence type="ECO:0000256" key="2">
    <source>
        <dbReference type="ARBA" id="ARBA00006337"/>
    </source>
</evidence>
<dbReference type="SUPFAM" id="SSF54631">
    <property type="entry name" value="CBS-domain pair"/>
    <property type="match status" value="1"/>
</dbReference>
<comment type="caution">
    <text evidence="14">The sequence shown here is derived from an EMBL/GenBank/DDBJ whole genome shotgun (WGS) entry which is preliminary data.</text>
</comment>
<dbReference type="InterPro" id="IPR036318">
    <property type="entry name" value="FAD-bd_PCMH-like_sf"/>
</dbReference>
<evidence type="ECO:0000256" key="5">
    <source>
        <dbReference type="ARBA" id="ARBA00022737"/>
    </source>
</evidence>
<dbReference type="Pfam" id="PF01595">
    <property type="entry name" value="CNNM"/>
    <property type="match status" value="1"/>
</dbReference>
<keyword evidence="4 10" id="KW-0812">Transmembrane</keyword>
<keyword evidence="15" id="KW-1185">Reference proteome</keyword>
<dbReference type="GO" id="GO:0050660">
    <property type="term" value="F:flavin adenine dinucleotide binding"/>
    <property type="evidence" value="ECO:0007669"/>
    <property type="project" value="InterPro"/>
</dbReference>
<protein>
    <submittedName>
        <fullName evidence="14">HlyC/CorC family transporter</fullName>
    </submittedName>
</protein>
<evidence type="ECO:0000256" key="6">
    <source>
        <dbReference type="ARBA" id="ARBA00022989"/>
    </source>
</evidence>
<dbReference type="AlphaFoldDB" id="A0A5C5UU06"/>
<dbReference type="CDD" id="cd04590">
    <property type="entry name" value="CBS_pair_CorC_HlyC_assoc"/>
    <property type="match status" value="1"/>
</dbReference>
<reference evidence="14 15" key="1">
    <citation type="submission" date="2019-08" db="EMBL/GenBank/DDBJ databases">
        <authorList>
            <person name="Lei W."/>
        </authorList>
    </citation>
    <scope>NUCLEOTIDE SEQUENCE [LARGE SCALE GENOMIC DNA]</scope>
    <source>
        <strain evidence="14 15">CCUG 58627</strain>
    </source>
</reference>
<dbReference type="InterPro" id="IPR005170">
    <property type="entry name" value="Transptr-assoc_dom"/>
</dbReference>
<keyword evidence="6 10" id="KW-1133">Transmembrane helix</keyword>
<dbReference type="Gene3D" id="3.10.580.10">
    <property type="entry name" value="CBS-domain"/>
    <property type="match status" value="1"/>
</dbReference>
<feature type="domain" description="CBS" evidence="12">
    <location>
        <begin position="290"/>
        <end position="347"/>
    </location>
</feature>
<evidence type="ECO:0000256" key="3">
    <source>
        <dbReference type="ARBA" id="ARBA00022475"/>
    </source>
</evidence>
<evidence type="ECO:0000256" key="9">
    <source>
        <dbReference type="PROSITE-ProRule" id="PRU00703"/>
    </source>
</evidence>
<evidence type="ECO:0000259" key="13">
    <source>
        <dbReference type="PROSITE" id="PS51846"/>
    </source>
</evidence>
<dbReference type="OrthoDB" id="110231at2"/>
<feature type="domain" description="CBS" evidence="12">
    <location>
        <begin position="225"/>
        <end position="287"/>
    </location>
</feature>
<evidence type="ECO:0000256" key="1">
    <source>
        <dbReference type="ARBA" id="ARBA00004651"/>
    </source>
</evidence>
<feature type="transmembrane region" description="Helical" evidence="11">
    <location>
        <begin position="102"/>
        <end position="123"/>
    </location>
</feature>
<dbReference type="SUPFAM" id="SSF56176">
    <property type="entry name" value="FAD-binding/transporter-associated domain-like"/>
    <property type="match status" value="1"/>
</dbReference>
<evidence type="ECO:0000256" key="11">
    <source>
        <dbReference type="SAM" id="Phobius"/>
    </source>
</evidence>
<evidence type="ECO:0000256" key="7">
    <source>
        <dbReference type="ARBA" id="ARBA00023122"/>
    </source>
</evidence>
<name>A0A5C5UU06_9CORY</name>
<dbReference type="InterPro" id="IPR046342">
    <property type="entry name" value="CBS_dom_sf"/>
</dbReference>
<keyword evidence="8 10" id="KW-0472">Membrane</keyword>
<organism evidence="14 15">
    <name type="scientific">Corynebacterium canis</name>
    <dbReference type="NCBI Taxonomy" id="679663"/>
    <lineage>
        <taxon>Bacteria</taxon>
        <taxon>Bacillati</taxon>
        <taxon>Actinomycetota</taxon>
        <taxon>Actinomycetes</taxon>
        <taxon>Mycobacteriales</taxon>
        <taxon>Corynebacteriaceae</taxon>
        <taxon>Corynebacterium</taxon>
    </lineage>
</organism>
<dbReference type="Pfam" id="PF03471">
    <property type="entry name" value="CorC_HlyC"/>
    <property type="match status" value="1"/>
</dbReference>
<dbReference type="InterPro" id="IPR002550">
    <property type="entry name" value="CNNM"/>
</dbReference>
<comment type="similarity">
    <text evidence="2">Belongs to the UPF0053 family.</text>
</comment>
<sequence>MDTALSILSLLGFIALTLGTGFFVAIEFALTGLERAAIDNHVETQGDAKARAVQAAHTNLSFELSGAQLGITITTLATGFLAEPILAKYFTPLLELCGLGPGTATAVALVLALAVATLLSMVYGELVPKNMAITDPLRTARFTVIPVRTFNRLFGWFIRALNASANAVIRKIGLEPADELASARSAQELGALVRNSAEHGALTQAQAALLDRSLKFGESTAEDVMTPRSTIEYLSVDDTVADLLALSQKTGRSRFPVVDGDLDDTIGVVHVKAAFGVPREQRKHVSVRALARSVPVVPSSLDGDAVLNAVRSAGTQIVLVADEYGGTAGIVTIEDVVEEILGEVYDEYDDANAERDFQQLGASWEVSGLVRVDELPERIGYHAPDGPYETLGGLVMACFGYIPTVGEKKLLPQTEHDAFDEFESGISGRWGVRVTMMDGRRIDRVILTPMSNEEASNFS</sequence>
<evidence type="ECO:0000256" key="10">
    <source>
        <dbReference type="PROSITE-ProRule" id="PRU01193"/>
    </source>
</evidence>
<feature type="domain" description="CNNM transmembrane" evidence="13">
    <location>
        <begin position="2"/>
        <end position="206"/>
    </location>
</feature>
<dbReference type="SMART" id="SM01091">
    <property type="entry name" value="CorC_HlyC"/>
    <property type="match status" value="1"/>
</dbReference>
<gene>
    <name evidence="14" type="ORF">FRX94_00245</name>
</gene>
<feature type="transmembrane region" description="Helical" evidence="11">
    <location>
        <begin position="6"/>
        <end position="30"/>
    </location>
</feature>
<dbReference type="PANTHER" id="PTHR43099">
    <property type="entry name" value="UPF0053 PROTEIN YRKA"/>
    <property type="match status" value="1"/>
</dbReference>
<evidence type="ECO:0000259" key="12">
    <source>
        <dbReference type="PROSITE" id="PS51371"/>
    </source>
</evidence>
<dbReference type="EMBL" id="VOHM01000001">
    <property type="protein sequence ID" value="TWT28990.1"/>
    <property type="molecule type" value="Genomic_DNA"/>
</dbReference>
<keyword evidence="5" id="KW-0677">Repeat</keyword>
<dbReference type="GO" id="GO:0005886">
    <property type="term" value="C:plasma membrane"/>
    <property type="evidence" value="ECO:0007669"/>
    <property type="project" value="UniProtKB-SubCell"/>
</dbReference>
<dbReference type="PROSITE" id="PS51846">
    <property type="entry name" value="CNNM"/>
    <property type="match status" value="1"/>
</dbReference>
<accession>A0A5C5UU06</accession>
<dbReference type="InterPro" id="IPR016169">
    <property type="entry name" value="FAD-bd_PCMH_sub2"/>
</dbReference>
<evidence type="ECO:0000313" key="14">
    <source>
        <dbReference type="EMBL" id="TWT28990.1"/>
    </source>
</evidence>
<dbReference type="PROSITE" id="PS51371">
    <property type="entry name" value="CBS"/>
    <property type="match status" value="2"/>
</dbReference>